<reference evidence="2" key="1">
    <citation type="submission" date="2018-06" db="EMBL/GenBank/DDBJ databases">
        <authorList>
            <person name="Zhirakovskaya E."/>
        </authorList>
    </citation>
    <scope>NUCLEOTIDE SEQUENCE</scope>
</reference>
<protein>
    <submittedName>
        <fullName evidence="2">Uncharacterized protein</fullName>
    </submittedName>
</protein>
<name>A0A3B0RK67_9ZZZZ</name>
<dbReference type="EMBL" id="UOEK01000025">
    <property type="protein sequence ID" value="VAV92409.1"/>
    <property type="molecule type" value="Genomic_DNA"/>
</dbReference>
<accession>A0A3B0RK67</accession>
<keyword evidence="1" id="KW-0812">Transmembrane</keyword>
<dbReference type="AlphaFoldDB" id="A0A3B0RK67"/>
<proteinExistence type="predicted"/>
<sequence>MGAVTAMPSDTSVTTESLGTWAIPLVVRIFVIGTIVMAVLALAGFVSGADWQLVQLGEENNIPTWFSSVQLFAIALV</sequence>
<feature type="transmembrane region" description="Helical" evidence="1">
    <location>
        <begin position="20"/>
        <end position="46"/>
    </location>
</feature>
<feature type="non-terminal residue" evidence="2">
    <location>
        <position position="77"/>
    </location>
</feature>
<gene>
    <name evidence="2" type="ORF">MNBD_ACTINO02-1444</name>
</gene>
<evidence type="ECO:0000256" key="1">
    <source>
        <dbReference type="SAM" id="Phobius"/>
    </source>
</evidence>
<keyword evidence="1" id="KW-1133">Transmembrane helix</keyword>
<keyword evidence="1" id="KW-0472">Membrane</keyword>
<organism evidence="2">
    <name type="scientific">hydrothermal vent metagenome</name>
    <dbReference type="NCBI Taxonomy" id="652676"/>
    <lineage>
        <taxon>unclassified sequences</taxon>
        <taxon>metagenomes</taxon>
        <taxon>ecological metagenomes</taxon>
    </lineage>
</organism>
<evidence type="ECO:0000313" key="2">
    <source>
        <dbReference type="EMBL" id="VAV92409.1"/>
    </source>
</evidence>